<keyword evidence="3" id="KW-1185">Reference proteome</keyword>
<dbReference type="RefSeq" id="WP_311942855.1">
    <property type="nucleotide sequence ID" value="NZ_JAVSCS010000037.1"/>
</dbReference>
<comment type="caution">
    <text evidence="1">The sequence shown here is derived from an EMBL/GenBank/DDBJ whole genome shotgun (WGS) entry which is preliminary data.</text>
</comment>
<dbReference type="Pfam" id="PF14026">
    <property type="entry name" value="SCO4226-like"/>
    <property type="match status" value="1"/>
</dbReference>
<dbReference type="Gene3D" id="3.30.70.3090">
    <property type="entry name" value="ORF SCO4226, nickel-binding ferredoxin-like monomer"/>
    <property type="match status" value="1"/>
</dbReference>
<sequence>MKRYVIERDIPGVGGLNRDQLKDVARTSNAALAKLEGRAQWLQSYVVDDKTFCVYLAENEDAVREHAKLSGFPATKITEVRSVVEPMTANS</sequence>
<dbReference type="InterPro" id="IPR042557">
    <property type="entry name" value="SCO4226"/>
</dbReference>
<proteinExistence type="predicted"/>
<dbReference type="EMBL" id="JBHGPK010000015">
    <property type="protein sequence ID" value="MFC2252972.1"/>
    <property type="molecule type" value="Genomic_DNA"/>
</dbReference>
<name>A0ABV3PQI1_9HYPH</name>
<evidence type="ECO:0000313" key="1">
    <source>
        <dbReference type="EMBL" id="MEW9307910.1"/>
    </source>
</evidence>
<evidence type="ECO:0000313" key="3">
    <source>
        <dbReference type="Proteomes" id="UP001555786"/>
    </source>
</evidence>
<dbReference type="EMBL" id="JBFNQD010000007">
    <property type="protein sequence ID" value="MEW9307910.1"/>
    <property type="molecule type" value="Genomic_DNA"/>
</dbReference>
<dbReference type="Proteomes" id="UP001555786">
    <property type="component" value="Unassembled WGS sequence"/>
</dbReference>
<protein>
    <submittedName>
        <fullName evidence="1">DUF4242 domain-containing protein</fullName>
    </submittedName>
</protein>
<dbReference type="InterPro" id="IPR025336">
    <property type="entry name" value="SCO4226-like"/>
</dbReference>
<reference evidence="1 3" key="1">
    <citation type="submission" date="2024-07" db="EMBL/GenBank/DDBJ databases">
        <title>Description of Labrys sedimenti sp. nov., isolated from a diclofenac-degrading enrichment culture.</title>
        <authorList>
            <person name="Tancsics A."/>
            <person name="Csepanyi A."/>
        </authorList>
    </citation>
    <scope>NUCLEOTIDE SEQUENCE [LARGE SCALE GENOMIC DNA]</scope>
    <source>
        <strain evidence="1 3">LMG 23578</strain>
    </source>
</reference>
<evidence type="ECO:0000313" key="2">
    <source>
        <dbReference type="EMBL" id="MFC2252972.1"/>
    </source>
</evidence>
<evidence type="ECO:0000313" key="4">
    <source>
        <dbReference type="Proteomes" id="UP001595190"/>
    </source>
</evidence>
<gene>
    <name evidence="1" type="ORF">ABXS05_20320</name>
    <name evidence="2" type="ORF">ACETRX_25265</name>
</gene>
<reference evidence="2 4" key="2">
    <citation type="submission" date="2024-09" db="EMBL/GenBank/DDBJ databases">
        <title>Description of Labrys sedimenti sp. nov., isolated from a diclofenac-degrading enrichment culture, and genome-based reclassification of Labrys portucalensis as a later heterotypic synonym of Labrys neptuniae.</title>
        <authorList>
            <person name="Tancsics A."/>
            <person name="Csepanyi A."/>
        </authorList>
    </citation>
    <scope>NUCLEOTIDE SEQUENCE [LARGE SCALE GENOMIC DNA]</scope>
    <source>
        <strain evidence="2 4">LMG 23412</strain>
    </source>
</reference>
<accession>A0ABV3PQI1</accession>
<organism evidence="1 3">
    <name type="scientific">Labrys neptuniae</name>
    <dbReference type="NCBI Taxonomy" id="376174"/>
    <lineage>
        <taxon>Bacteria</taxon>
        <taxon>Pseudomonadati</taxon>
        <taxon>Pseudomonadota</taxon>
        <taxon>Alphaproteobacteria</taxon>
        <taxon>Hyphomicrobiales</taxon>
        <taxon>Xanthobacteraceae</taxon>
        <taxon>Labrys</taxon>
    </lineage>
</organism>
<dbReference type="Proteomes" id="UP001595190">
    <property type="component" value="Unassembled WGS sequence"/>
</dbReference>